<comment type="function">
    <text evidence="6">Catalyzes the phosphorylation of the 3'-hydroxyl group of dephosphocoenzyme A to form coenzyme A.</text>
</comment>
<dbReference type="GO" id="GO:0005737">
    <property type="term" value="C:cytoplasm"/>
    <property type="evidence" value="ECO:0007669"/>
    <property type="project" value="UniProtKB-SubCell"/>
</dbReference>
<keyword evidence="5 6" id="KW-0067">ATP-binding</keyword>
<keyword evidence="3 6" id="KW-0963">Cytoplasm</keyword>
<evidence type="ECO:0000256" key="2">
    <source>
        <dbReference type="ARBA" id="ARBA00011058"/>
    </source>
</evidence>
<comment type="subcellular location">
    <subcellularLocation>
        <location evidence="6">Cytoplasm</location>
    </subcellularLocation>
</comment>
<name>A0AB39YVS1_9MICC</name>
<evidence type="ECO:0000256" key="3">
    <source>
        <dbReference type="ARBA" id="ARBA00022490"/>
    </source>
</evidence>
<dbReference type="GO" id="GO:0015937">
    <property type="term" value="P:coenzyme A biosynthetic process"/>
    <property type="evidence" value="ECO:0007669"/>
    <property type="project" value="UniProtKB-UniRule"/>
</dbReference>
<accession>A0AB39YVS1</accession>
<reference evidence="8" key="1">
    <citation type="submission" date="2024-07" db="EMBL/GenBank/DDBJ databases">
        <authorList>
            <person name="Li J."/>
            <person name="Wei H."/>
            <person name="Ma J."/>
        </authorList>
    </citation>
    <scope>NUCLEOTIDE SEQUENCE</scope>
    <source>
        <strain evidence="8">AMU7</strain>
    </source>
</reference>
<keyword evidence="6 8" id="KW-0808">Transferase</keyword>
<comment type="similarity">
    <text evidence="1">In the N-terminal section; belongs to the CoaE family.</text>
</comment>
<organism evidence="8">
    <name type="scientific">Paenarthrobacter sp. AMU7</name>
    <dbReference type="NCBI Taxonomy" id="3162492"/>
    <lineage>
        <taxon>Bacteria</taxon>
        <taxon>Bacillati</taxon>
        <taxon>Actinomycetota</taxon>
        <taxon>Actinomycetes</taxon>
        <taxon>Micrococcales</taxon>
        <taxon>Micrococcaceae</taxon>
        <taxon>Paenarthrobacter</taxon>
    </lineage>
</organism>
<dbReference type="Gene3D" id="3.40.50.300">
    <property type="entry name" value="P-loop containing nucleotide triphosphate hydrolases"/>
    <property type="match status" value="1"/>
</dbReference>
<dbReference type="HAMAP" id="MF_00376">
    <property type="entry name" value="Dephospho_CoA_kinase"/>
    <property type="match status" value="1"/>
</dbReference>
<comment type="similarity">
    <text evidence="2">In the C-terminal section; belongs to the UPF0157 (GrpB) family.</text>
</comment>
<dbReference type="SUPFAM" id="SSF52540">
    <property type="entry name" value="P-loop containing nucleoside triphosphate hydrolases"/>
    <property type="match status" value="1"/>
</dbReference>
<evidence type="ECO:0000256" key="7">
    <source>
        <dbReference type="NCBIfam" id="TIGR00152"/>
    </source>
</evidence>
<keyword evidence="6" id="KW-0173">Coenzyme A biosynthesis</keyword>
<dbReference type="EMBL" id="CP165735">
    <property type="protein sequence ID" value="XDV73572.1"/>
    <property type="molecule type" value="Genomic_DNA"/>
</dbReference>
<evidence type="ECO:0000313" key="8">
    <source>
        <dbReference type="EMBL" id="XDV73572.1"/>
    </source>
</evidence>
<evidence type="ECO:0000256" key="6">
    <source>
        <dbReference type="HAMAP-Rule" id="MF_00376"/>
    </source>
</evidence>
<proteinExistence type="inferred from homology"/>
<keyword evidence="4 6" id="KW-0547">Nucleotide-binding</keyword>
<dbReference type="InterPro" id="IPR027417">
    <property type="entry name" value="P-loop_NTPase"/>
</dbReference>
<dbReference type="Gene3D" id="3.30.460.10">
    <property type="entry name" value="Beta Polymerase, domain 2"/>
    <property type="match status" value="1"/>
</dbReference>
<dbReference type="NCBIfam" id="NF002879">
    <property type="entry name" value="PRK03333.1"/>
    <property type="match status" value="1"/>
</dbReference>
<comment type="pathway">
    <text evidence="6">Cofactor biosynthesis; coenzyme A biosynthesis; CoA from (R)-pantothenate: step 5/5.</text>
</comment>
<dbReference type="AlphaFoldDB" id="A0AB39YVS1"/>
<dbReference type="GO" id="GO:0005524">
    <property type="term" value="F:ATP binding"/>
    <property type="evidence" value="ECO:0007669"/>
    <property type="project" value="UniProtKB-UniRule"/>
</dbReference>
<protein>
    <recommendedName>
        <fullName evidence="6 7">Dephospho-CoA kinase</fullName>
        <ecNumber evidence="6 7">2.7.1.24</ecNumber>
    </recommendedName>
    <alternativeName>
        <fullName evidence="6">Dephosphocoenzyme A kinase</fullName>
    </alternativeName>
</protein>
<dbReference type="CDD" id="cd02022">
    <property type="entry name" value="DPCK"/>
    <property type="match status" value="1"/>
</dbReference>
<dbReference type="EC" id="2.7.1.24" evidence="6 7"/>
<comment type="catalytic activity">
    <reaction evidence="6">
        <text>3'-dephospho-CoA + ATP = ADP + CoA + H(+)</text>
        <dbReference type="Rhea" id="RHEA:18245"/>
        <dbReference type="ChEBI" id="CHEBI:15378"/>
        <dbReference type="ChEBI" id="CHEBI:30616"/>
        <dbReference type="ChEBI" id="CHEBI:57287"/>
        <dbReference type="ChEBI" id="CHEBI:57328"/>
        <dbReference type="ChEBI" id="CHEBI:456216"/>
        <dbReference type="EC" id="2.7.1.24"/>
    </reaction>
</comment>
<dbReference type="InterPro" id="IPR043519">
    <property type="entry name" value="NT_sf"/>
</dbReference>
<dbReference type="SUPFAM" id="SSF81301">
    <property type="entry name" value="Nucleotidyltransferase"/>
    <property type="match status" value="1"/>
</dbReference>
<dbReference type="RefSeq" id="WP_280627917.1">
    <property type="nucleotide sequence ID" value="NZ_CP165735.1"/>
</dbReference>
<gene>
    <name evidence="6 8" type="primary">coaE</name>
    <name evidence="8" type="ORF">ABQM86_10575</name>
</gene>
<keyword evidence="6 8" id="KW-0418">Kinase</keyword>
<comment type="similarity">
    <text evidence="6">Belongs to the CoaE family.</text>
</comment>
<dbReference type="PANTHER" id="PTHR10695:SF46">
    <property type="entry name" value="BIFUNCTIONAL COENZYME A SYNTHASE-RELATED"/>
    <property type="match status" value="1"/>
</dbReference>
<evidence type="ECO:0000256" key="1">
    <source>
        <dbReference type="ARBA" id="ARBA00008826"/>
    </source>
</evidence>
<feature type="binding site" evidence="6">
    <location>
        <begin position="11"/>
        <end position="16"/>
    </location>
    <ligand>
        <name>ATP</name>
        <dbReference type="ChEBI" id="CHEBI:30616"/>
    </ligand>
</feature>
<dbReference type="NCBIfam" id="TIGR00152">
    <property type="entry name" value="dephospho-CoA kinase"/>
    <property type="match status" value="1"/>
</dbReference>
<evidence type="ECO:0000256" key="5">
    <source>
        <dbReference type="ARBA" id="ARBA00022840"/>
    </source>
</evidence>
<evidence type="ECO:0000256" key="4">
    <source>
        <dbReference type="ARBA" id="ARBA00022741"/>
    </source>
</evidence>
<dbReference type="PANTHER" id="PTHR10695">
    <property type="entry name" value="DEPHOSPHO-COA KINASE-RELATED"/>
    <property type="match status" value="1"/>
</dbReference>
<dbReference type="GO" id="GO:0004140">
    <property type="term" value="F:dephospho-CoA kinase activity"/>
    <property type="evidence" value="ECO:0007669"/>
    <property type="project" value="UniProtKB-UniRule"/>
</dbReference>
<dbReference type="InterPro" id="IPR001977">
    <property type="entry name" value="Depp_CoAkinase"/>
</dbReference>
<dbReference type="Pfam" id="PF01121">
    <property type="entry name" value="CoaE"/>
    <property type="match status" value="1"/>
</dbReference>
<sequence length="412" mass="44251">MLKIGLTGGIASGKSLVASRLRELGAILVDADLLAREVVEPGTPGLARVVEAFGPGILDSDGRLDRPKLGAIVFHDPSQREVLNGIIHPLVREAAAAIVSAAGPGDIVVQDIPLLVETGQGSNFHLVVVVDAPEPVRVQRMVDFRAMTPDDARARIAAQATREERNAAADVVLVNDGDREELLAKVEALWTDRLLPFARNLSQGTRAERHVGPVMTPYNSDWSRQADRLAARIAVAAPQQILAVDHVGSTSVPGLAAKDVIDLQVAVADLEAADLMANQLAAAGFPAIPGVNRDTPKPARPDPAEWQKRFHANADPGRPVNLHVRVAGSPGWRYALLFRDWLRSEPSATALYEAHKRTLAATFAGESGTAAYADAKEPWFTDVAWPLMDEWAKRTGWLPPSYLSSAEGKRGQ</sequence>
<dbReference type="InterPro" id="IPR007344">
    <property type="entry name" value="GrpB/CoaE"/>
</dbReference>
<dbReference type="Pfam" id="PF04229">
    <property type="entry name" value="GrpB"/>
    <property type="match status" value="1"/>
</dbReference>
<dbReference type="PROSITE" id="PS51219">
    <property type="entry name" value="DPCK"/>
    <property type="match status" value="1"/>
</dbReference>